<dbReference type="EMBL" id="JAACJK010000169">
    <property type="protein sequence ID" value="KAF5320540.1"/>
    <property type="molecule type" value="Genomic_DNA"/>
</dbReference>
<feature type="transmembrane region" description="Helical" evidence="1">
    <location>
        <begin position="244"/>
        <end position="265"/>
    </location>
</feature>
<keyword evidence="1" id="KW-1133">Transmembrane helix</keyword>
<accession>A0A8H5BBY8</accession>
<feature type="transmembrane region" description="Helical" evidence="1">
    <location>
        <begin position="6"/>
        <end position="27"/>
    </location>
</feature>
<feature type="transmembrane region" description="Helical" evidence="1">
    <location>
        <begin position="104"/>
        <end position="124"/>
    </location>
</feature>
<feature type="transmembrane region" description="Helical" evidence="1">
    <location>
        <begin position="136"/>
        <end position="160"/>
    </location>
</feature>
<dbReference type="OrthoDB" id="2738831at2759"/>
<gene>
    <name evidence="3" type="ORF">D9611_010781</name>
</gene>
<dbReference type="AlphaFoldDB" id="A0A8H5BBY8"/>
<keyword evidence="1" id="KW-0812">Transmembrane</keyword>
<sequence>MVAPHDLTTSFGATLLGTFFSAILYGLTVHQTYRYYRQYTIDRASLKLLVLALWVFDTLQTVLSMHTRSAELLVPTLCDLNPNLSYSFLVNHFGEPETLLYSNWSFRLSILVVAGPPFLSNAFYVSRLWIIGMRNYIFLALMGALMLTRTTFQLILAAMAWKYPLISDFRRYFWMVRAYCGASLVADILLAVFFCWTLHKRRTGYARTDSKIDLLMIYSINTGSLTSLVCLLSLMSLVFLDTGFVYIALHYLLGKLYVNSVLAVLNSRKPRHKLDDSVYELAAFDSKASHQSGKIQFRRTTDAGSPIDIQGMIRIHQTTSTHVDSALESGQSDSTLQNTDKIELEKA</sequence>
<reference evidence="3 4" key="1">
    <citation type="journal article" date="2020" name="ISME J.">
        <title>Uncovering the hidden diversity of litter-decomposition mechanisms in mushroom-forming fungi.</title>
        <authorList>
            <person name="Floudas D."/>
            <person name="Bentzer J."/>
            <person name="Ahren D."/>
            <person name="Johansson T."/>
            <person name="Persson P."/>
            <person name="Tunlid A."/>
        </authorList>
    </citation>
    <scope>NUCLEOTIDE SEQUENCE [LARGE SCALE GENOMIC DNA]</scope>
    <source>
        <strain evidence="3 4">CBS 175.51</strain>
    </source>
</reference>
<organism evidence="3 4">
    <name type="scientific">Ephemerocybe angulata</name>
    <dbReference type="NCBI Taxonomy" id="980116"/>
    <lineage>
        <taxon>Eukaryota</taxon>
        <taxon>Fungi</taxon>
        <taxon>Dikarya</taxon>
        <taxon>Basidiomycota</taxon>
        <taxon>Agaricomycotina</taxon>
        <taxon>Agaricomycetes</taxon>
        <taxon>Agaricomycetidae</taxon>
        <taxon>Agaricales</taxon>
        <taxon>Agaricineae</taxon>
        <taxon>Psathyrellaceae</taxon>
        <taxon>Ephemerocybe</taxon>
    </lineage>
</organism>
<protein>
    <recommendedName>
        <fullName evidence="2">DUF6534 domain-containing protein</fullName>
    </recommendedName>
</protein>
<dbReference type="PANTHER" id="PTHR40465">
    <property type="entry name" value="CHROMOSOME 1, WHOLE GENOME SHOTGUN SEQUENCE"/>
    <property type="match status" value="1"/>
</dbReference>
<dbReference type="InterPro" id="IPR045339">
    <property type="entry name" value="DUF6534"/>
</dbReference>
<keyword evidence="4" id="KW-1185">Reference proteome</keyword>
<name>A0A8H5BBY8_9AGAR</name>
<feature type="transmembrane region" description="Helical" evidence="1">
    <location>
        <begin position="48"/>
        <end position="67"/>
    </location>
</feature>
<dbReference type="Proteomes" id="UP000541558">
    <property type="component" value="Unassembled WGS sequence"/>
</dbReference>
<dbReference type="Pfam" id="PF20152">
    <property type="entry name" value="DUF6534"/>
    <property type="match status" value="1"/>
</dbReference>
<proteinExistence type="predicted"/>
<comment type="caution">
    <text evidence="3">The sequence shown here is derived from an EMBL/GenBank/DDBJ whole genome shotgun (WGS) entry which is preliminary data.</text>
</comment>
<feature type="domain" description="DUF6534" evidence="2">
    <location>
        <begin position="183"/>
        <end position="269"/>
    </location>
</feature>
<feature type="transmembrane region" description="Helical" evidence="1">
    <location>
        <begin position="172"/>
        <end position="194"/>
    </location>
</feature>
<evidence type="ECO:0000313" key="4">
    <source>
        <dbReference type="Proteomes" id="UP000541558"/>
    </source>
</evidence>
<dbReference type="PANTHER" id="PTHR40465:SF1">
    <property type="entry name" value="DUF6534 DOMAIN-CONTAINING PROTEIN"/>
    <property type="match status" value="1"/>
</dbReference>
<evidence type="ECO:0000256" key="1">
    <source>
        <dbReference type="SAM" id="Phobius"/>
    </source>
</evidence>
<evidence type="ECO:0000313" key="3">
    <source>
        <dbReference type="EMBL" id="KAF5320540.1"/>
    </source>
</evidence>
<evidence type="ECO:0000259" key="2">
    <source>
        <dbReference type="Pfam" id="PF20152"/>
    </source>
</evidence>
<feature type="transmembrane region" description="Helical" evidence="1">
    <location>
        <begin position="215"/>
        <end position="238"/>
    </location>
</feature>
<keyword evidence="1" id="KW-0472">Membrane</keyword>